<dbReference type="OrthoDB" id="110640at2"/>
<dbReference type="InterPro" id="IPR007936">
    <property type="entry name" value="VapE-like_dom"/>
</dbReference>
<feature type="domain" description="Virulence-associated protein E-like" evidence="2">
    <location>
        <begin position="434"/>
        <end position="635"/>
    </location>
</feature>
<dbReference type="STRING" id="754502.BJG93_02210"/>
<feature type="compositionally biased region" description="Low complexity" evidence="1">
    <location>
        <begin position="107"/>
        <end position="117"/>
    </location>
</feature>
<sequence>MNAADRDELARALDCIDPDCTRDAWIAVLMGLHSEGLEEMARDWSAAGAKWDAAAFDTAWHSFRDTGNGHARVSVGSVFHLARQYGFIPAPLKRARVGRRAPPPDAAPATPAAAAPEPATPAPGPLPYDDTTPFAQFAAGTDASAYPYAVRKRLDVTRLRVVQTWDNRLELGALYCSVTDGRPHSVQVIAPDGRKRNWPRYAFEDSAWRVRADAGALADGTIVYLAEGIATAQAVSDAAGPGAVEVLATAGVMRFRTVAEALRAKYPALRLVMVADRGVEASVMKMAAQCGCEVALLPGSMPDRSDAWDYREQHGAGALRAVLEAPTTPAPAPQPERTAGSGRSRASLAEVLDALHDDEVLHGLIGYDRMHHTIMLLRPRPWPAGRECWSDSDLTNVELRLITEHGLHAAFDTVWRACALLAEENAFHPVCRYLDGLRWDGVHRVDGWLVTHCGADDSDYAREVSRVLLLSLVARVRFPGCKQDVMPILEGAQGIGKSASLATLGGEWYSDATPNLDSLRDAGEAVDGVWLLENAEITALRRHELESQKAFLSRTVDAFRPAYGRVYVSQPRQFVMVGTTNRTADYLTDETGSRRFLPVRVGRCNVEATLHDRDQLFAEADSRIAAGEHWWIEDGVLLAAAAREASERTPDNPWLARVSEYVKRDYVPYEKRPAVIFEAFTDHAYENRNSRDGQLIGEALRSLGYVKKVLHGDRFYVPGSAEGAR</sequence>
<keyword evidence="5" id="KW-1185">Reference proteome</keyword>
<dbReference type="AlphaFoldDB" id="A0A1I9YDF5"/>
<reference evidence="4" key="1">
    <citation type="submission" date="2016-09" db="EMBL/GenBank/DDBJ databases">
        <title>The Complete Genome of Burkholderia sprentiae wsm5005.</title>
        <authorList>
            <person name="De Meyer S."/>
            <person name="Wang P."/>
            <person name="Terpolilli J."/>
        </authorList>
    </citation>
    <scope>NUCLEOTIDE SEQUENCE [LARGE SCALE GENOMIC DNA]</scope>
    <source>
        <strain evidence="4">WSM5005</strain>
    </source>
</reference>
<dbReference type="Pfam" id="PF08707">
    <property type="entry name" value="PriCT_2"/>
    <property type="match status" value="1"/>
</dbReference>
<dbReference type="Pfam" id="PF05272">
    <property type="entry name" value="VapE-like_dom"/>
    <property type="match status" value="1"/>
</dbReference>
<feature type="region of interest" description="Disordered" evidence="1">
    <location>
        <begin position="97"/>
        <end position="133"/>
    </location>
</feature>
<feature type="region of interest" description="Disordered" evidence="1">
    <location>
        <begin position="323"/>
        <end position="343"/>
    </location>
</feature>
<dbReference type="KEGG" id="pspw:BJG93_02210"/>
<dbReference type="Proteomes" id="UP000179860">
    <property type="component" value="Chromosome 1"/>
</dbReference>
<dbReference type="GO" id="GO:0016817">
    <property type="term" value="F:hydrolase activity, acting on acid anhydrides"/>
    <property type="evidence" value="ECO:0007669"/>
    <property type="project" value="InterPro"/>
</dbReference>
<evidence type="ECO:0000259" key="3">
    <source>
        <dbReference type="Pfam" id="PF08707"/>
    </source>
</evidence>
<name>A0A1I9YDF5_9BURK</name>
<evidence type="ECO:0000313" key="4">
    <source>
        <dbReference type="EMBL" id="APA84338.1"/>
    </source>
</evidence>
<dbReference type="PANTHER" id="PTHR34985:SF1">
    <property type="entry name" value="SLR0554 PROTEIN"/>
    <property type="match status" value="1"/>
</dbReference>
<evidence type="ECO:0000313" key="5">
    <source>
        <dbReference type="Proteomes" id="UP000179860"/>
    </source>
</evidence>
<evidence type="ECO:0000256" key="1">
    <source>
        <dbReference type="SAM" id="MobiDB-lite"/>
    </source>
</evidence>
<proteinExistence type="predicted"/>
<reference evidence="4" key="2">
    <citation type="submission" date="2021-06" db="EMBL/GenBank/DDBJ databases">
        <authorList>
            <person name="Rogers T.H."/>
            <person name="Ramsay J.P."/>
            <person name="Wang P."/>
            <person name="Terpolilli J."/>
        </authorList>
    </citation>
    <scope>NUCLEOTIDE SEQUENCE [LARGE SCALE GENOMIC DNA]</scope>
    <source>
        <strain evidence="4">WSM5005</strain>
    </source>
</reference>
<accession>A0A1I9YDF5</accession>
<organism evidence="4 5">
    <name type="scientific">Paraburkholderia sprentiae WSM5005</name>
    <dbReference type="NCBI Taxonomy" id="754502"/>
    <lineage>
        <taxon>Bacteria</taxon>
        <taxon>Pseudomonadati</taxon>
        <taxon>Pseudomonadota</taxon>
        <taxon>Betaproteobacteria</taxon>
        <taxon>Burkholderiales</taxon>
        <taxon>Burkholderiaceae</taxon>
        <taxon>Paraburkholderia</taxon>
    </lineage>
</organism>
<evidence type="ECO:0000259" key="2">
    <source>
        <dbReference type="Pfam" id="PF05272"/>
    </source>
</evidence>
<gene>
    <name evidence="4" type="ORF">BJG93_02210</name>
</gene>
<dbReference type="PANTHER" id="PTHR34985">
    <property type="entry name" value="SLR0554 PROTEIN"/>
    <property type="match status" value="1"/>
</dbReference>
<dbReference type="InterPro" id="IPR014819">
    <property type="entry name" value="PriCT_2"/>
</dbReference>
<feature type="domain" description="Primase C-terminal 2" evidence="3">
    <location>
        <begin position="10"/>
        <end position="82"/>
    </location>
</feature>
<dbReference type="EMBL" id="CP017561">
    <property type="protein sequence ID" value="APA84338.1"/>
    <property type="molecule type" value="Genomic_DNA"/>
</dbReference>
<protein>
    <submittedName>
        <fullName evidence="4">PriCT-2 domain-containing protein</fullName>
    </submittedName>
</protein>
<dbReference type="RefSeq" id="WP_051374415.1">
    <property type="nucleotide sequence ID" value="NZ_CP017561.2"/>
</dbReference>